<keyword evidence="5" id="KW-0597">Phosphoprotein</keyword>
<protein>
    <recommendedName>
        <fullName evidence="2">histidine kinase</fullName>
        <ecNumber evidence="2">2.7.13.3</ecNumber>
    </recommendedName>
</protein>
<dbReference type="Proteomes" id="UP000885797">
    <property type="component" value="Unassembled WGS sequence"/>
</dbReference>
<dbReference type="InterPro" id="IPR005467">
    <property type="entry name" value="His_kinase_dom"/>
</dbReference>
<keyword evidence="3" id="KW-0808">Transferase</keyword>
<evidence type="ECO:0000256" key="1">
    <source>
        <dbReference type="ARBA" id="ARBA00000085"/>
    </source>
</evidence>
<dbReference type="EMBL" id="DRND01000112">
    <property type="protein sequence ID" value="HFC46505.1"/>
    <property type="molecule type" value="Genomic_DNA"/>
</dbReference>
<dbReference type="PRINTS" id="PR00344">
    <property type="entry name" value="BCTRLSENSOR"/>
</dbReference>
<dbReference type="InterPro" id="IPR004358">
    <property type="entry name" value="Sig_transdc_His_kin-like_C"/>
</dbReference>
<dbReference type="CDD" id="cd17546">
    <property type="entry name" value="REC_hyHK_CKI1_RcsC-like"/>
    <property type="match status" value="1"/>
</dbReference>
<dbReference type="InterPro" id="IPR011006">
    <property type="entry name" value="CheY-like_superfamily"/>
</dbReference>
<dbReference type="SMART" id="SM00448">
    <property type="entry name" value="REC"/>
    <property type="match status" value="1"/>
</dbReference>
<dbReference type="PROSITE" id="PS50109">
    <property type="entry name" value="HIS_KIN"/>
    <property type="match status" value="1"/>
</dbReference>
<dbReference type="Gene3D" id="3.30.565.10">
    <property type="entry name" value="Histidine kinase-like ATPase, C-terminal domain"/>
    <property type="match status" value="1"/>
</dbReference>
<dbReference type="AlphaFoldDB" id="A0A7V2SV82"/>
<dbReference type="GO" id="GO:0009927">
    <property type="term" value="F:histidine phosphotransfer kinase activity"/>
    <property type="evidence" value="ECO:0007669"/>
    <property type="project" value="TreeGrafter"/>
</dbReference>
<dbReference type="Gene3D" id="3.40.50.2300">
    <property type="match status" value="1"/>
</dbReference>
<feature type="non-terminal residue" evidence="8">
    <location>
        <position position="1"/>
    </location>
</feature>
<dbReference type="PROSITE" id="PS50110">
    <property type="entry name" value="RESPONSE_REGULATORY"/>
    <property type="match status" value="1"/>
</dbReference>
<dbReference type="InterPro" id="IPR036890">
    <property type="entry name" value="HATPase_C_sf"/>
</dbReference>
<accession>A0A7V2SV82</accession>
<keyword evidence="4" id="KW-0418">Kinase</keyword>
<comment type="catalytic activity">
    <reaction evidence="1">
        <text>ATP + protein L-histidine = ADP + protein N-phospho-L-histidine.</text>
        <dbReference type="EC" id="2.7.13.3"/>
    </reaction>
</comment>
<sequence>VTSLGEIIEETARFSIRGSNVSAKFEISPDLWAANVDPNQISQVIQNLVINADQAMPDGGMITIKAENVMVKRPGPLGLKPGPYVAISVIDQGHGIEKDILPKIFDPYFSTKEGGSGLGLATTHSIVKRHDGAIEIESTPGHGSRFTVYLPAVPGAPTTRSERVELSAEKKEVKGGRILVMDDEEAIRSLTIDVLKMLGYEAVSVSNGEEAIRLYKRAMEEGRPFDAVIMDLTIAGGMGGEEAAKKIREIDPETKIIVSSGYSSSAVMSQYRLHGFDAALPKPYNINQLREVLLEVLEEGDRSGKSAKTV</sequence>
<dbReference type="InterPro" id="IPR003594">
    <property type="entry name" value="HATPase_dom"/>
</dbReference>
<evidence type="ECO:0000256" key="4">
    <source>
        <dbReference type="ARBA" id="ARBA00022777"/>
    </source>
</evidence>
<dbReference type="GO" id="GO:0005886">
    <property type="term" value="C:plasma membrane"/>
    <property type="evidence" value="ECO:0007669"/>
    <property type="project" value="TreeGrafter"/>
</dbReference>
<reference evidence="8" key="1">
    <citation type="journal article" date="2020" name="mSystems">
        <title>Genome- and Community-Level Interaction Insights into Carbon Utilization and Element Cycling Functions of Hydrothermarchaeota in Hydrothermal Sediment.</title>
        <authorList>
            <person name="Zhou Z."/>
            <person name="Liu Y."/>
            <person name="Xu W."/>
            <person name="Pan J."/>
            <person name="Luo Z.H."/>
            <person name="Li M."/>
        </authorList>
    </citation>
    <scope>NUCLEOTIDE SEQUENCE [LARGE SCALE GENOMIC DNA]</scope>
    <source>
        <strain evidence="8">HyVt-503</strain>
    </source>
</reference>
<evidence type="ECO:0000256" key="2">
    <source>
        <dbReference type="ARBA" id="ARBA00012438"/>
    </source>
</evidence>
<evidence type="ECO:0000259" key="6">
    <source>
        <dbReference type="PROSITE" id="PS50109"/>
    </source>
</evidence>
<dbReference type="InterPro" id="IPR001789">
    <property type="entry name" value="Sig_transdc_resp-reg_receiver"/>
</dbReference>
<comment type="caution">
    <text evidence="8">The sequence shown here is derived from an EMBL/GenBank/DDBJ whole genome shotgun (WGS) entry which is preliminary data.</text>
</comment>
<gene>
    <name evidence="8" type="ORF">ENJ63_01340</name>
</gene>
<evidence type="ECO:0000256" key="3">
    <source>
        <dbReference type="ARBA" id="ARBA00022679"/>
    </source>
</evidence>
<proteinExistence type="predicted"/>
<organism evidence="8">
    <name type="scientific">Dissulfuribacter thermophilus</name>
    <dbReference type="NCBI Taxonomy" id="1156395"/>
    <lineage>
        <taxon>Bacteria</taxon>
        <taxon>Pseudomonadati</taxon>
        <taxon>Thermodesulfobacteriota</taxon>
        <taxon>Dissulfuribacteria</taxon>
        <taxon>Dissulfuribacterales</taxon>
        <taxon>Dissulfuribacteraceae</taxon>
        <taxon>Dissulfuribacter</taxon>
    </lineage>
</organism>
<evidence type="ECO:0000256" key="5">
    <source>
        <dbReference type="PROSITE-ProRule" id="PRU00169"/>
    </source>
</evidence>
<dbReference type="GO" id="GO:0000155">
    <property type="term" value="F:phosphorelay sensor kinase activity"/>
    <property type="evidence" value="ECO:0007669"/>
    <property type="project" value="TreeGrafter"/>
</dbReference>
<dbReference type="Pfam" id="PF02518">
    <property type="entry name" value="HATPase_c"/>
    <property type="match status" value="1"/>
</dbReference>
<dbReference type="SUPFAM" id="SSF52172">
    <property type="entry name" value="CheY-like"/>
    <property type="match status" value="1"/>
</dbReference>
<dbReference type="SMART" id="SM00387">
    <property type="entry name" value="HATPase_c"/>
    <property type="match status" value="1"/>
</dbReference>
<feature type="domain" description="Response regulatory" evidence="7">
    <location>
        <begin position="177"/>
        <end position="297"/>
    </location>
</feature>
<evidence type="ECO:0000313" key="8">
    <source>
        <dbReference type="EMBL" id="HFC46505.1"/>
    </source>
</evidence>
<feature type="modified residue" description="4-aspartylphosphate" evidence="5">
    <location>
        <position position="231"/>
    </location>
</feature>
<dbReference type="PANTHER" id="PTHR43047">
    <property type="entry name" value="TWO-COMPONENT HISTIDINE PROTEIN KINASE"/>
    <property type="match status" value="1"/>
</dbReference>
<dbReference type="Pfam" id="PF00072">
    <property type="entry name" value="Response_reg"/>
    <property type="match status" value="1"/>
</dbReference>
<dbReference type="EC" id="2.7.13.3" evidence="2"/>
<name>A0A7V2SV82_9BACT</name>
<dbReference type="SUPFAM" id="SSF55874">
    <property type="entry name" value="ATPase domain of HSP90 chaperone/DNA topoisomerase II/histidine kinase"/>
    <property type="match status" value="1"/>
</dbReference>
<evidence type="ECO:0000259" key="7">
    <source>
        <dbReference type="PROSITE" id="PS50110"/>
    </source>
</evidence>
<dbReference type="PANTHER" id="PTHR43047:SF72">
    <property type="entry name" value="OSMOSENSING HISTIDINE PROTEIN KINASE SLN1"/>
    <property type="match status" value="1"/>
</dbReference>
<feature type="domain" description="Histidine kinase" evidence="6">
    <location>
        <begin position="1"/>
        <end position="154"/>
    </location>
</feature>